<evidence type="ECO:0000256" key="6">
    <source>
        <dbReference type="ARBA" id="ARBA00022692"/>
    </source>
</evidence>
<evidence type="ECO:0000256" key="16">
    <source>
        <dbReference type="ARBA" id="ARBA00047424"/>
    </source>
</evidence>
<evidence type="ECO:0000256" key="9">
    <source>
        <dbReference type="ARBA" id="ARBA00022840"/>
    </source>
</evidence>
<dbReference type="SFLD" id="SFLDS00003">
    <property type="entry name" value="Haloacid_Dehalogenase"/>
    <property type="match status" value="1"/>
</dbReference>
<dbReference type="InterPro" id="IPR059000">
    <property type="entry name" value="ATPase_P-type_domA"/>
</dbReference>
<dbReference type="NCBIfam" id="TIGR01511">
    <property type="entry name" value="ATPase-IB1_Cu"/>
    <property type="match status" value="1"/>
</dbReference>
<dbReference type="InterPro" id="IPR018303">
    <property type="entry name" value="ATPase_P-typ_P_site"/>
</dbReference>
<dbReference type="InterPro" id="IPR023298">
    <property type="entry name" value="ATPase_P-typ_TM_dom_sf"/>
</dbReference>
<dbReference type="PANTHER" id="PTHR43520:SF5">
    <property type="entry name" value="CATION-TRANSPORTING P-TYPE ATPASE-RELATED"/>
    <property type="match status" value="1"/>
</dbReference>
<dbReference type="Pfam" id="PF00403">
    <property type="entry name" value="HMA"/>
    <property type="match status" value="1"/>
</dbReference>
<feature type="transmembrane region" description="Helical" evidence="17">
    <location>
        <begin position="211"/>
        <end position="232"/>
    </location>
</feature>
<dbReference type="InterPro" id="IPR006121">
    <property type="entry name" value="HMA_dom"/>
</dbReference>
<dbReference type="EC" id="7.2.2.9" evidence="15"/>
<keyword evidence="9 17" id="KW-0067">ATP-binding</keyword>
<keyword evidence="11" id="KW-1278">Translocase</keyword>
<keyword evidence="14 17" id="KW-0472">Membrane</keyword>
<dbReference type="InterPro" id="IPR001757">
    <property type="entry name" value="P_typ_ATPase"/>
</dbReference>
<dbReference type="PRINTS" id="PR00943">
    <property type="entry name" value="CUATPASE"/>
</dbReference>
<dbReference type="SUPFAM" id="SSF56784">
    <property type="entry name" value="HAD-like"/>
    <property type="match status" value="1"/>
</dbReference>
<comment type="catalytic activity">
    <reaction evidence="16">
        <text>Cu(2+)(in) + ATP + H2O = Cu(2+)(out) + ADP + phosphate + H(+)</text>
        <dbReference type="Rhea" id="RHEA:10376"/>
        <dbReference type="ChEBI" id="CHEBI:15377"/>
        <dbReference type="ChEBI" id="CHEBI:15378"/>
        <dbReference type="ChEBI" id="CHEBI:29036"/>
        <dbReference type="ChEBI" id="CHEBI:30616"/>
        <dbReference type="ChEBI" id="CHEBI:43474"/>
        <dbReference type="ChEBI" id="CHEBI:456216"/>
        <dbReference type="EC" id="7.2.2.9"/>
    </reaction>
</comment>
<dbReference type="GO" id="GO:0055070">
    <property type="term" value="P:copper ion homeostasis"/>
    <property type="evidence" value="ECO:0007669"/>
    <property type="project" value="TreeGrafter"/>
</dbReference>
<accession>A0A1X3DCG2</accession>
<evidence type="ECO:0000256" key="4">
    <source>
        <dbReference type="ARBA" id="ARBA00022475"/>
    </source>
</evidence>
<protein>
    <recommendedName>
        <fullName evidence="15">P-type Cu(2+) transporter</fullName>
        <ecNumber evidence="15">7.2.2.9</ecNumber>
    </recommendedName>
</protein>
<dbReference type="GO" id="GO:0016887">
    <property type="term" value="F:ATP hydrolysis activity"/>
    <property type="evidence" value="ECO:0007669"/>
    <property type="project" value="InterPro"/>
</dbReference>
<evidence type="ECO:0000256" key="15">
    <source>
        <dbReference type="ARBA" id="ARBA00038904"/>
    </source>
</evidence>
<keyword evidence="13" id="KW-0406">Ion transport</keyword>
<organism evidence="19 20">
    <name type="scientific">Neisseria dumasiana</name>
    <dbReference type="NCBI Taxonomy" id="1931275"/>
    <lineage>
        <taxon>Bacteria</taxon>
        <taxon>Pseudomonadati</taxon>
        <taxon>Pseudomonadota</taxon>
        <taxon>Betaproteobacteria</taxon>
        <taxon>Neisseriales</taxon>
        <taxon>Neisseriaceae</taxon>
        <taxon>Neisseria</taxon>
    </lineage>
</organism>
<feature type="transmembrane region" description="Helical" evidence="17">
    <location>
        <begin position="771"/>
        <end position="790"/>
    </location>
</feature>
<keyword evidence="5" id="KW-0597">Phosphoprotein</keyword>
<keyword evidence="12 17" id="KW-1133">Transmembrane helix</keyword>
<evidence type="ECO:0000256" key="12">
    <source>
        <dbReference type="ARBA" id="ARBA00022989"/>
    </source>
</evidence>
<evidence type="ECO:0000256" key="7">
    <source>
        <dbReference type="ARBA" id="ARBA00022723"/>
    </source>
</evidence>
<keyword evidence="6 17" id="KW-0812">Transmembrane</keyword>
<dbReference type="InterPro" id="IPR008250">
    <property type="entry name" value="ATPase_P-typ_transduc_dom_A_sf"/>
</dbReference>
<evidence type="ECO:0000256" key="3">
    <source>
        <dbReference type="ARBA" id="ARBA00022448"/>
    </source>
</evidence>
<keyword evidence="8 17" id="KW-0547">Nucleotide-binding</keyword>
<dbReference type="GO" id="GO:0005507">
    <property type="term" value="F:copper ion binding"/>
    <property type="evidence" value="ECO:0007669"/>
    <property type="project" value="TreeGrafter"/>
</dbReference>
<dbReference type="InterPro" id="IPR036412">
    <property type="entry name" value="HAD-like_sf"/>
</dbReference>
<evidence type="ECO:0000256" key="13">
    <source>
        <dbReference type="ARBA" id="ARBA00023065"/>
    </source>
</evidence>
<evidence type="ECO:0000256" key="2">
    <source>
        <dbReference type="ARBA" id="ARBA00006024"/>
    </source>
</evidence>
<dbReference type="Gene3D" id="2.70.150.10">
    <property type="entry name" value="Calcium-transporting ATPase, cytoplasmic transduction domain A"/>
    <property type="match status" value="1"/>
</dbReference>
<evidence type="ECO:0000256" key="8">
    <source>
        <dbReference type="ARBA" id="ARBA00022741"/>
    </source>
</evidence>
<keyword evidence="10" id="KW-0460">Magnesium</keyword>
<dbReference type="AlphaFoldDB" id="A0A1X3DCG2"/>
<dbReference type="Gene3D" id="3.40.50.1000">
    <property type="entry name" value="HAD superfamily/HAD-like"/>
    <property type="match status" value="1"/>
</dbReference>
<evidence type="ECO:0000313" key="20">
    <source>
        <dbReference type="Proteomes" id="UP000193303"/>
    </source>
</evidence>
<dbReference type="PROSITE" id="PS00154">
    <property type="entry name" value="ATPASE_E1_E2"/>
    <property type="match status" value="1"/>
</dbReference>
<feature type="transmembrane region" description="Helical" evidence="17">
    <location>
        <begin position="457"/>
        <end position="477"/>
    </location>
</feature>
<dbReference type="NCBIfam" id="TIGR01525">
    <property type="entry name" value="ATPase-IB_hvy"/>
    <property type="match status" value="1"/>
</dbReference>
<sequence length="827" mass="89360">MKKTCFHCGLDVPENISLPVVYEGESHDTCCAGCQAVAQSIIDAGLGNYYKQRTADAQQAALPPQEILDRLKLYDMPEVQAGFVETGADGASEAVLMLGGITCAACVWLIEQQLLRTEGIVRADLNYSTRRVRVVWHNDKVSLSDILLLIQKTGYTAVPYDARKMEEQMQAERKQALIRLAVAGLSMMQTMMFAVPTYLYGNEIEPLYLSVLHWGAFLMVLPAMFYSAVPFYKGFWRDIKNRRTGMNTPVAVAISLTFAAGVYALFTNAGQGMYFESVAMFVFFLLAGRYMEQIARRKAGDAAERLVKLVPAFCHRLPDYPQSENTEEAAVVQLKTGDVVAVYPGEVIPVDGTVLAGESEVNEAMLTGESLPVLKQQGGQVTAGTLNTRSPLVIRTGQVGGDTRLSHIVKLLDRALAQKPRLAEMADKYASTFVSGLLIAAIPVFIGWTVYAGPFQALWITVSLLVITCPCALSLATPTALAASTGMLASDGILISGSRSLETLSQIDDVVFDKTGTLTKGELTVTQAIALGRLNTEEAASVAKVLESQSEHPIAQAIVRYAEQTNGNSAAIQIGQRVNHIGKGVSAAITLHGETQIWALGTADFVSGISGTLPPEHSIQHSGSMVYLGNEQGFQTAFLLADEIKEGVTEMLAALKKQGMRLHLLSGDRTAAVAHIAAVLGLDAYRAEALPEDKLAYVETLQRQQRKVLMVGDGINDAPVLAQADVSVAVAGGADVAREGADVILLNDDMRVLPHTINQARRTRAVIRQNLIWASVYNLIVIPLAVFGYVTPWIAALGMSFSSLIVAANALRLLKKRPSETEWQSVK</sequence>
<comment type="subcellular location">
    <subcellularLocation>
        <location evidence="1">Cell membrane</location>
        <topology evidence="1">Multi-pass membrane protein</topology>
    </subcellularLocation>
</comment>
<evidence type="ECO:0000256" key="10">
    <source>
        <dbReference type="ARBA" id="ARBA00022842"/>
    </source>
</evidence>
<dbReference type="EMBL" id="MTAB01000034">
    <property type="protein sequence ID" value="OSI17422.1"/>
    <property type="molecule type" value="Genomic_DNA"/>
</dbReference>
<feature type="domain" description="HMA" evidence="18">
    <location>
        <begin position="92"/>
        <end position="158"/>
    </location>
</feature>
<keyword evidence="7 17" id="KW-0479">Metal-binding</keyword>
<proteinExistence type="inferred from homology"/>
<feature type="transmembrane region" description="Helical" evidence="17">
    <location>
        <begin position="272"/>
        <end position="291"/>
    </location>
</feature>
<dbReference type="STRING" id="1931275.BV914_07845"/>
<dbReference type="PROSITE" id="PS50846">
    <property type="entry name" value="HMA_2"/>
    <property type="match status" value="1"/>
</dbReference>
<comment type="similarity">
    <text evidence="2 17">Belongs to the cation transport ATPase (P-type) (TC 3.A.3) family. Type IB subfamily.</text>
</comment>
<dbReference type="PANTHER" id="PTHR43520">
    <property type="entry name" value="ATP7, ISOFORM B"/>
    <property type="match status" value="1"/>
</dbReference>
<gene>
    <name evidence="19" type="ORF">BV912_11060</name>
</gene>
<dbReference type="SUPFAM" id="SSF81653">
    <property type="entry name" value="Calcium ATPase, transduction domain A"/>
    <property type="match status" value="1"/>
</dbReference>
<dbReference type="Gene3D" id="3.30.70.100">
    <property type="match status" value="1"/>
</dbReference>
<dbReference type="GO" id="GO:0043682">
    <property type="term" value="F:P-type divalent copper transporter activity"/>
    <property type="evidence" value="ECO:0007669"/>
    <property type="project" value="UniProtKB-EC"/>
</dbReference>
<evidence type="ECO:0000256" key="11">
    <source>
        <dbReference type="ARBA" id="ARBA00022967"/>
    </source>
</evidence>
<dbReference type="InterPro" id="IPR021993">
    <property type="entry name" value="ATPase-cat-bd"/>
</dbReference>
<dbReference type="GO" id="GO:0005524">
    <property type="term" value="F:ATP binding"/>
    <property type="evidence" value="ECO:0007669"/>
    <property type="project" value="UniProtKB-UniRule"/>
</dbReference>
<dbReference type="CDD" id="cd00371">
    <property type="entry name" value="HMA"/>
    <property type="match status" value="1"/>
</dbReference>
<dbReference type="Pfam" id="PF00702">
    <property type="entry name" value="Hydrolase"/>
    <property type="match status" value="1"/>
</dbReference>
<keyword evidence="3" id="KW-0813">Transport</keyword>
<dbReference type="FunFam" id="3.30.70.100:FF:000005">
    <property type="entry name" value="Copper-exporting P-type ATPase A"/>
    <property type="match status" value="1"/>
</dbReference>
<dbReference type="SUPFAM" id="SSF55008">
    <property type="entry name" value="HMA, heavy metal-associated domain"/>
    <property type="match status" value="1"/>
</dbReference>
<evidence type="ECO:0000256" key="17">
    <source>
        <dbReference type="RuleBase" id="RU362081"/>
    </source>
</evidence>
<evidence type="ECO:0000259" key="18">
    <source>
        <dbReference type="PROSITE" id="PS50846"/>
    </source>
</evidence>
<comment type="caution">
    <text evidence="19">The sequence shown here is derived from an EMBL/GenBank/DDBJ whole genome shotgun (WGS) entry which is preliminary data.</text>
</comment>
<feature type="transmembrane region" description="Helical" evidence="17">
    <location>
        <begin position="429"/>
        <end position="451"/>
    </location>
</feature>
<dbReference type="Proteomes" id="UP000193303">
    <property type="component" value="Unassembled WGS sequence"/>
</dbReference>
<dbReference type="InterPro" id="IPR023214">
    <property type="entry name" value="HAD_sf"/>
</dbReference>
<dbReference type="CDD" id="cd02079">
    <property type="entry name" value="P-type_ATPase_HM"/>
    <property type="match status" value="1"/>
</dbReference>
<dbReference type="InterPro" id="IPR027256">
    <property type="entry name" value="P-typ_ATPase_IB"/>
</dbReference>
<evidence type="ECO:0000256" key="5">
    <source>
        <dbReference type="ARBA" id="ARBA00022553"/>
    </source>
</evidence>
<dbReference type="SFLD" id="SFLDG00002">
    <property type="entry name" value="C1.7:_P-type_atpase_like"/>
    <property type="match status" value="1"/>
</dbReference>
<dbReference type="InterPro" id="IPR023299">
    <property type="entry name" value="ATPase_P-typ_cyto_dom_N"/>
</dbReference>
<dbReference type="InterPro" id="IPR036163">
    <property type="entry name" value="HMA_dom_sf"/>
</dbReference>
<evidence type="ECO:0000313" key="19">
    <source>
        <dbReference type="EMBL" id="OSI17422.1"/>
    </source>
</evidence>
<dbReference type="Pfam" id="PF12156">
    <property type="entry name" value="ATPase-cat_bd"/>
    <property type="match status" value="1"/>
</dbReference>
<feature type="transmembrane region" description="Helical" evidence="17">
    <location>
        <begin position="177"/>
        <end position="199"/>
    </location>
</feature>
<dbReference type="GO" id="GO:0005886">
    <property type="term" value="C:plasma membrane"/>
    <property type="evidence" value="ECO:0007669"/>
    <property type="project" value="UniProtKB-SubCell"/>
</dbReference>
<reference evidence="20" key="1">
    <citation type="submission" date="2017-01" db="EMBL/GenBank/DDBJ databases">
        <authorList>
            <person name="Mah S.A."/>
            <person name="Swanson W.J."/>
            <person name="Moy G.W."/>
            <person name="Vacquier V.D."/>
        </authorList>
    </citation>
    <scope>NUCLEOTIDE SEQUENCE [LARGE SCALE GENOMIC DNA]</scope>
    <source>
        <strain evidence="20">124861</strain>
    </source>
</reference>
<name>A0A1X3DCG2_9NEIS</name>
<dbReference type="RefSeq" id="WP_085360544.1">
    <property type="nucleotide sequence ID" value="NZ_MTAB01000034.1"/>
</dbReference>
<evidence type="ECO:0000256" key="14">
    <source>
        <dbReference type="ARBA" id="ARBA00023136"/>
    </source>
</evidence>
<feature type="transmembrane region" description="Helical" evidence="17">
    <location>
        <begin position="244"/>
        <end position="266"/>
    </location>
</feature>
<dbReference type="OrthoDB" id="8552908at2"/>
<evidence type="ECO:0000256" key="1">
    <source>
        <dbReference type="ARBA" id="ARBA00004651"/>
    </source>
</evidence>
<dbReference type="Pfam" id="PF00122">
    <property type="entry name" value="E1-E2_ATPase"/>
    <property type="match status" value="1"/>
</dbReference>
<dbReference type="PRINTS" id="PR00119">
    <property type="entry name" value="CATATPASE"/>
</dbReference>
<dbReference type="FunFam" id="2.70.150.10:FF:000002">
    <property type="entry name" value="Copper-transporting ATPase 1, putative"/>
    <property type="match status" value="1"/>
</dbReference>
<dbReference type="InterPro" id="IPR044492">
    <property type="entry name" value="P_typ_ATPase_HD_dom"/>
</dbReference>
<dbReference type="Gene3D" id="3.40.1110.10">
    <property type="entry name" value="Calcium-transporting ATPase, cytoplasmic domain N"/>
    <property type="match status" value="1"/>
</dbReference>
<dbReference type="NCBIfam" id="TIGR01494">
    <property type="entry name" value="ATPase_P-type"/>
    <property type="match status" value="1"/>
</dbReference>
<dbReference type="SFLD" id="SFLDF00027">
    <property type="entry name" value="p-type_atpase"/>
    <property type="match status" value="1"/>
</dbReference>
<keyword evidence="4 17" id="KW-1003">Cell membrane</keyword>
<dbReference type="SUPFAM" id="SSF81665">
    <property type="entry name" value="Calcium ATPase, transmembrane domain M"/>
    <property type="match status" value="1"/>
</dbReference>